<comment type="subcellular location">
    <subcellularLocation>
        <location evidence="1">Nucleus</location>
    </subcellularLocation>
</comment>
<accession>A0AAN8VEX5</accession>
<dbReference type="EMBL" id="JBAMMX010000010">
    <property type="protein sequence ID" value="KAK6932259.1"/>
    <property type="molecule type" value="Genomic_DNA"/>
</dbReference>
<evidence type="ECO:0000256" key="3">
    <source>
        <dbReference type="ARBA" id="ARBA00022737"/>
    </source>
</evidence>
<keyword evidence="4" id="KW-0508">mRNA splicing</keyword>
<keyword evidence="5" id="KW-0539">Nucleus</keyword>
<feature type="coiled-coil region" evidence="6">
    <location>
        <begin position="796"/>
        <end position="857"/>
    </location>
</feature>
<dbReference type="PANTHER" id="PTHR17204:SF26">
    <property type="entry name" value="PRE-MRNA-PROCESSING FACTOR 39-2"/>
    <property type="match status" value="1"/>
</dbReference>
<feature type="compositionally biased region" description="Polar residues" evidence="7">
    <location>
        <begin position="650"/>
        <end position="659"/>
    </location>
</feature>
<evidence type="ECO:0000256" key="7">
    <source>
        <dbReference type="SAM" id="MobiDB-lite"/>
    </source>
</evidence>
<keyword evidence="6" id="KW-0175">Coiled coil</keyword>
<keyword evidence="9" id="KW-1185">Reference proteome</keyword>
<feature type="compositionally biased region" description="Low complexity" evidence="7">
    <location>
        <begin position="895"/>
        <end position="926"/>
    </location>
</feature>
<evidence type="ECO:0000313" key="8">
    <source>
        <dbReference type="EMBL" id="KAK6932259.1"/>
    </source>
</evidence>
<feature type="compositionally biased region" description="Basic and acidic residues" evidence="7">
    <location>
        <begin position="608"/>
        <end position="625"/>
    </location>
</feature>
<dbReference type="GO" id="GO:0071004">
    <property type="term" value="C:U2-type prespliceosome"/>
    <property type="evidence" value="ECO:0007669"/>
    <property type="project" value="TreeGrafter"/>
</dbReference>
<sequence>MVVDPLREKSPIWYSFKELVSILEDEMKNQNWNTEDPSEHVLHSNNGESYKDETSHLVNDLFNAPKGSDRSSALQKYVSIGEQAYQKACQLDAKISSFEAHIRRPYFHSKPLDVPQLENWHKYLDFVEMQGDFDWAVKLYERCLIPCANYLEFWMRYVEFTESKGGREIAKFALNRATHIFKSVPAIHHFSAQFKEKIRDATGARAAFCHCDVESDSNFVKNVQKKANMEKRLGDFEAACLVYKEAIELAAEKQKWNCLSTLYIHFARFKYTITSDVDAFGEILIDGIKHVPCCKLLLKELVGSAWSMGGTKKMNVLDSVISIAISQGPDNSEGLSVEDRKEISNLYLELVDLCGTIHEVRKAWNQHIKLFPGFVRIAPSYKHQFAAYESLRMTLKAREDNYVSVPNHTSPDHSSDLPIQETIQDPEAHFQEAKDMQVDQEITEEIQAVETDNNMENSLQEVSPITEQPEEETISPHMLSHDMMYQPTDSIDYKQVSQESSKLNDIPNEQVQGCHSGQCLEALPMQGLSLTSPNDETQKTEAPVKSDECEAPQATSMSNGCELDSKHELDDNPESSLLSRPVDSARIDDDSIGPTSPTSHQSPKHKVHTESWDRDSKRSDWDWHRRNYTNKAPRDNRCRSRWHSHDRQNQWRQYSPTKESQAEIGAQASQAGLLPLPWPNPQASLATAGNPAASLLPMQNVQQQSFVSVSQPQATFQPIAYPQGQISQYPGQQDQNMQSNQAHNQMWQYYYYQQLLLQQQQYQQHQLSQQQSNEQQLLQQQYQQRLQQQPQQLPQQHQELQQQQNLQNQLQMQQQQYYQQQQLQLQQHQFYQQQQLQQQQQLLLMQQQQQNQQLQQQPQQQDQQQLLQQLMQQQQIQQLQQQWLLQHQQQYQQPELPEQQQLQHSSHQQQQEQQEQHQQPQQLLLQKQEEEHQQQRAQKTGNTTQEGVTMAYTADTSRASVDYPAASD</sequence>
<feature type="compositionally biased region" description="Basic and acidic residues" evidence="7">
    <location>
        <begin position="536"/>
        <end position="548"/>
    </location>
</feature>
<evidence type="ECO:0000256" key="4">
    <source>
        <dbReference type="ARBA" id="ARBA00023187"/>
    </source>
</evidence>
<protein>
    <recommendedName>
        <fullName evidence="10">Pre-mRNA-processing factor 39</fullName>
    </recommendedName>
</protein>
<proteinExistence type="predicted"/>
<name>A0AAN8VEX5_9MAGN</name>
<dbReference type="SMART" id="SM00386">
    <property type="entry name" value="HAT"/>
    <property type="match status" value="2"/>
</dbReference>
<dbReference type="InterPro" id="IPR059164">
    <property type="entry name" value="HAT_PRP39_C"/>
</dbReference>
<feature type="compositionally biased region" description="Polar residues" evidence="7">
    <location>
        <begin position="936"/>
        <end position="947"/>
    </location>
</feature>
<keyword evidence="3" id="KW-0677">Repeat</keyword>
<evidence type="ECO:0000256" key="5">
    <source>
        <dbReference type="ARBA" id="ARBA00023242"/>
    </source>
</evidence>
<feature type="compositionally biased region" description="Basic and acidic residues" evidence="7">
    <location>
        <begin position="632"/>
        <end position="649"/>
    </location>
</feature>
<dbReference type="SUPFAM" id="SSF48452">
    <property type="entry name" value="TPR-like"/>
    <property type="match status" value="1"/>
</dbReference>
<dbReference type="AlphaFoldDB" id="A0AAN8VEX5"/>
<dbReference type="InterPro" id="IPR003107">
    <property type="entry name" value="HAT"/>
</dbReference>
<dbReference type="PANTHER" id="PTHR17204">
    <property type="entry name" value="PRE-MRNA PROCESSING PROTEIN PRP39-RELATED"/>
    <property type="match status" value="1"/>
</dbReference>
<gene>
    <name evidence="8" type="ORF">RJ641_001883</name>
</gene>
<dbReference type="GO" id="GO:0000395">
    <property type="term" value="P:mRNA 5'-splice site recognition"/>
    <property type="evidence" value="ECO:0007669"/>
    <property type="project" value="TreeGrafter"/>
</dbReference>
<evidence type="ECO:0008006" key="10">
    <source>
        <dbReference type="Google" id="ProtNLM"/>
    </source>
</evidence>
<dbReference type="Proteomes" id="UP001370490">
    <property type="component" value="Unassembled WGS sequence"/>
</dbReference>
<evidence type="ECO:0000256" key="2">
    <source>
        <dbReference type="ARBA" id="ARBA00022664"/>
    </source>
</evidence>
<keyword evidence="2" id="KW-0507">mRNA processing</keyword>
<evidence type="ECO:0000256" key="1">
    <source>
        <dbReference type="ARBA" id="ARBA00004123"/>
    </source>
</evidence>
<evidence type="ECO:0000313" key="9">
    <source>
        <dbReference type="Proteomes" id="UP001370490"/>
    </source>
</evidence>
<dbReference type="FunFam" id="1.25.40.10:FF:000159">
    <property type="entry name" value="Tetratricopeptide repeat (TPR)-like superfamily protein"/>
    <property type="match status" value="1"/>
</dbReference>
<evidence type="ECO:0000256" key="6">
    <source>
        <dbReference type="SAM" id="Coils"/>
    </source>
</evidence>
<dbReference type="Pfam" id="PF23241">
    <property type="entry name" value="HAT_PRP39_C"/>
    <property type="match status" value="1"/>
</dbReference>
<dbReference type="InterPro" id="IPR011990">
    <property type="entry name" value="TPR-like_helical_dom_sf"/>
</dbReference>
<feature type="region of interest" description="Disordered" evidence="7">
    <location>
        <begin position="528"/>
        <end position="662"/>
    </location>
</feature>
<reference evidence="8 9" key="1">
    <citation type="submission" date="2023-12" db="EMBL/GenBank/DDBJ databases">
        <title>A high-quality genome assembly for Dillenia turbinata (Dilleniales).</title>
        <authorList>
            <person name="Chanderbali A."/>
        </authorList>
    </citation>
    <scope>NUCLEOTIDE SEQUENCE [LARGE SCALE GENOMIC DNA]</scope>
    <source>
        <strain evidence="8">LSX21</strain>
        <tissue evidence="8">Leaf</tissue>
    </source>
</reference>
<dbReference type="Gene3D" id="1.25.40.10">
    <property type="entry name" value="Tetratricopeptide repeat domain"/>
    <property type="match status" value="1"/>
</dbReference>
<dbReference type="GO" id="GO:0000243">
    <property type="term" value="C:commitment complex"/>
    <property type="evidence" value="ECO:0007669"/>
    <property type="project" value="TreeGrafter"/>
</dbReference>
<dbReference type="GO" id="GO:0030627">
    <property type="term" value="F:pre-mRNA 5'-splice site binding"/>
    <property type="evidence" value="ECO:0007669"/>
    <property type="project" value="TreeGrafter"/>
</dbReference>
<feature type="region of interest" description="Disordered" evidence="7">
    <location>
        <begin position="895"/>
        <end position="968"/>
    </location>
</feature>
<organism evidence="8 9">
    <name type="scientific">Dillenia turbinata</name>
    <dbReference type="NCBI Taxonomy" id="194707"/>
    <lineage>
        <taxon>Eukaryota</taxon>
        <taxon>Viridiplantae</taxon>
        <taxon>Streptophyta</taxon>
        <taxon>Embryophyta</taxon>
        <taxon>Tracheophyta</taxon>
        <taxon>Spermatophyta</taxon>
        <taxon>Magnoliopsida</taxon>
        <taxon>eudicotyledons</taxon>
        <taxon>Gunneridae</taxon>
        <taxon>Pentapetalae</taxon>
        <taxon>Dilleniales</taxon>
        <taxon>Dilleniaceae</taxon>
        <taxon>Dillenia</taxon>
    </lineage>
</organism>
<comment type="caution">
    <text evidence="8">The sequence shown here is derived from an EMBL/GenBank/DDBJ whole genome shotgun (WGS) entry which is preliminary data.</text>
</comment>
<dbReference type="GO" id="GO:0005685">
    <property type="term" value="C:U1 snRNP"/>
    <property type="evidence" value="ECO:0007669"/>
    <property type="project" value="TreeGrafter"/>
</dbReference>